<evidence type="ECO:0000256" key="1">
    <source>
        <dbReference type="SAM" id="MobiDB-lite"/>
    </source>
</evidence>
<evidence type="ECO:0000313" key="3">
    <source>
        <dbReference type="Proteomes" id="UP001176521"/>
    </source>
</evidence>
<feature type="compositionally biased region" description="Polar residues" evidence="1">
    <location>
        <begin position="132"/>
        <end position="156"/>
    </location>
</feature>
<gene>
    <name evidence="2" type="ORF">OC842_007784</name>
</gene>
<feature type="compositionally biased region" description="Basic and acidic residues" evidence="1">
    <location>
        <begin position="59"/>
        <end position="81"/>
    </location>
</feature>
<feature type="region of interest" description="Disordered" evidence="1">
    <location>
        <begin position="26"/>
        <end position="182"/>
    </location>
</feature>
<feature type="compositionally biased region" description="Polar residues" evidence="1">
    <location>
        <begin position="28"/>
        <end position="40"/>
    </location>
</feature>
<proteinExistence type="predicted"/>
<keyword evidence="3" id="KW-1185">Reference proteome</keyword>
<feature type="compositionally biased region" description="Basic and acidic residues" evidence="1">
    <location>
        <begin position="164"/>
        <end position="182"/>
    </location>
</feature>
<dbReference type="AlphaFoldDB" id="A0AAN6G5J2"/>
<reference evidence="2" key="1">
    <citation type="journal article" date="2023" name="PhytoFront">
        <title>Draft Genome Resources of Seven Strains of Tilletia horrida, Causal Agent of Kernel Smut of Rice.</title>
        <authorList>
            <person name="Khanal S."/>
            <person name="Antony Babu S."/>
            <person name="Zhou X.G."/>
        </authorList>
    </citation>
    <scope>NUCLEOTIDE SEQUENCE</scope>
    <source>
        <strain evidence="2">TX3</strain>
    </source>
</reference>
<feature type="compositionally biased region" description="Polar residues" evidence="1">
    <location>
        <begin position="83"/>
        <end position="107"/>
    </location>
</feature>
<protein>
    <submittedName>
        <fullName evidence="2">Uncharacterized protein</fullName>
    </submittedName>
</protein>
<feature type="compositionally biased region" description="Basic and acidic residues" evidence="1">
    <location>
        <begin position="115"/>
        <end position="130"/>
    </location>
</feature>
<sequence>MARQNRHSPIQDRQSIMFGEIEVDLSPSGFNTTGTQTAGGSTVAAASPKVTQSIADVPQDPKDAVKGKDTKTTTILTRDEEPSPSQLTQGSSATGTAQVTQSTTAVPQANKKPIKGKDTKTTTILTHDEEPSPSQLTQGSSATGTAQVIQSTTAVPQANKKPIKGKDTKTTTILTHDEEPSP</sequence>
<dbReference type="Proteomes" id="UP001176521">
    <property type="component" value="Unassembled WGS sequence"/>
</dbReference>
<organism evidence="2 3">
    <name type="scientific">Tilletia horrida</name>
    <dbReference type="NCBI Taxonomy" id="155126"/>
    <lineage>
        <taxon>Eukaryota</taxon>
        <taxon>Fungi</taxon>
        <taxon>Dikarya</taxon>
        <taxon>Basidiomycota</taxon>
        <taxon>Ustilaginomycotina</taxon>
        <taxon>Exobasidiomycetes</taxon>
        <taxon>Tilletiales</taxon>
        <taxon>Tilletiaceae</taxon>
        <taxon>Tilletia</taxon>
    </lineage>
</organism>
<name>A0AAN6G5J2_9BASI</name>
<dbReference type="EMBL" id="JAPDMQ010001277">
    <property type="protein sequence ID" value="KAK0518474.1"/>
    <property type="molecule type" value="Genomic_DNA"/>
</dbReference>
<evidence type="ECO:0000313" key="2">
    <source>
        <dbReference type="EMBL" id="KAK0518474.1"/>
    </source>
</evidence>
<comment type="caution">
    <text evidence="2">The sequence shown here is derived from an EMBL/GenBank/DDBJ whole genome shotgun (WGS) entry which is preliminary data.</text>
</comment>
<feature type="non-terminal residue" evidence="2">
    <location>
        <position position="182"/>
    </location>
</feature>
<accession>A0AAN6G5J2</accession>